<name>A0A1Z2XPH9_9FIRM</name>
<protein>
    <recommendedName>
        <fullName evidence="2">RNA-binding S4 domain-containing protein</fullName>
    </recommendedName>
</protein>
<dbReference type="Pfam" id="PF17774">
    <property type="entry name" value="YlmH_RBD"/>
    <property type="match status" value="1"/>
</dbReference>
<reference evidence="3" key="1">
    <citation type="journal article" date="2017" name="Genome Announc.">
        <title>High-Quality Whole-Genome Sequences of the Oligo-Mouse-Microbiota Bacterial Community.</title>
        <authorList>
            <person name="Garzetti D."/>
            <person name="Brugiroux S."/>
            <person name="Bunk B."/>
            <person name="Pukall R."/>
            <person name="McCoy K.D."/>
            <person name="Macpherson A.J."/>
            <person name="Stecher B."/>
        </authorList>
    </citation>
    <scope>NUCLEOTIDE SEQUENCE</scope>
    <source>
        <strain evidence="3">KB18</strain>
    </source>
</reference>
<dbReference type="CDD" id="cd00165">
    <property type="entry name" value="S4"/>
    <property type="match status" value="1"/>
</dbReference>
<dbReference type="Proteomes" id="UP000596035">
    <property type="component" value="Chromosome"/>
</dbReference>
<dbReference type="Pfam" id="PF01479">
    <property type="entry name" value="S4"/>
    <property type="match status" value="1"/>
</dbReference>
<dbReference type="Proteomes" id="UP000196710">
    <property type="component" value="Chromosome"/>
</dbReference>
<feature type="domain" description="RNA-binding S4" evidence="2">
    <location>
        <begin position="170"/>
        <end position="231"/>
    </location>
</feature>
<dbReference type="PROSITE" id="PS50889">
    <property type="entry name" value="S4"/>
    <property type="match status" value="1"/>
</dbReference>
<dbReference type="KEGG" id="amur:ADH66_06570"/>
<dbReference type="InterPro" id="IPR040591">
    <property type="entry name" value="RqcP2_RBD"/>
</dbReference>
<evidence type="ECO:0000259" key="2">
    <source>
        <dbReference type="SMART" id="SM00363"/>
    </source>
</evidence>
<accession>A0A1Z2XPH9</accession>
<dbReference type="RefSeq" id="WP_066534143.1">
    <property type="nucleotide sequence ID" value="NZ_CP021422.1"/>
</dbReference>
<dbReference type="InterPro" id="IPR036986">
    <property type="entry name" value="S4_RNA-bd_sf"/>
</dbReference>
<evidence type="ECO:0000313" key="4">
    <source>
        <dbReference type="EMBL" id="QQR29648.1"/>
    </source>
</evidence>
<dbReference type="Gene3D" id="3.10.290.10">
    <property type="entry name" value="RNA-binding S4 domain"/>
    <property type="match status" value="1"/>
</dbReference>
<keyword evidence="1" id="KW-0694">RNA-binding</keyword>
<dbReference type="AlphaFoldDB" id="A0A1Z2XPH9"/>
<reference evidence="4 6" key="3">
    <citation type="submission" date="2020-11" db="EMBL/GenBank/DDBJ databases">
        <title>Closed and high quality bacterial genomes of the OMM12 community.</title>
        <authorList>
            <person name="Marbouty M."/>
            <person name="Lamy-Besnier Q."/>
            <person name="Debarbieux L."/>
            <person name="Koszul R."/>
        </authorList>
    </citation>
    <scope>NUCLEOTIDE SEQUENCE [LARGE SCALE GENOMIC DNA]</scope>
    <source>
        <strain evidence="4 6">KB18</strain>
    </source>
</reference>
<dbReference type="EMBL" id="CP021422">
    <property type="protein sequence ID" value="ASB40357.1"/>
    <property type="molecule type" value="Genomic_DNA"/>
</dbReference>
<keyword evidence="5" id="KW-1185">Reference proteome</keyword>
<proteinExistence type="predicted"/>
<dbReference type="Gene3D" id="3.30.70.330">
    <property type="match status" value="1"/>
</dbReference>
<gene>
    <name evidence="3" type="ORF">ADH66_06570</name>
    <name evidence="4" type="ORF">I5Q82_16670</name>
</gene>
<evidence type="ECO:0000313" key="3">
    <source>
        <dbReference type="EMBL" id="ASB40357.1"/>
    </source>
</evidence>
<dbReference type="SMART" id="SM00363">
    <property type="entry name" value="S4"/>
    <property type="match status" value="1"/>
</dbReference>
<dbReference type="EMBL" id="CP065321">
    <property type="protein sequence ID" value="QQR29648.1"/>
    <property type="molecule type" value="Genomic_DNA"/>
</dbReference>
<organism evidence="4 6">
    <name type="scientific">Acutalibacter muris</name>
    <dbReference type="NCBI Taxonomy" id="1796620"/>
    <lineage>
        <taxon>Bacteria</taxon>
        <taxon>Bacillati</taxon>
        <taxon>Bacillota</taxon>
        <taxon>Clostridia</taxon>
        <taxon>Eubacteriales</taxon>
        <taxon>Acutalibacteraceae</taxon>
        <taxon>Acutalibacter</taxon>
    </lineage>
</organism>
<dbReference type="InterPro" id="IPR002942">
    <property type="entry name" value="S4_RNA-bd"/>
</dbReference>
<dbReference type="SUPFAM" id="SSF55174">
    <property type="entry name" value="Alpha-L RNA-binding motif"/>
    <property type="match status" value="1"/>
</dbReference>
<dbReference type="Gene3D" id="3.30.1370.160">
    <property type="match status" value="1"/>
</dbReference>
<dbReference type="InterPro" id="IPR012677">
    <property type="entry name" value="Nucleotide-bd_a/b_plait_sf"/>
</dbReference>
<sequence>MGGERELLLAKLRDAVRTAWRRPCFLGFLDESQAAFCREALRREPGEYLLWGGYEGAERVMAGFFPDYMEPAYEDFPISALTFIYRPGDKLSHRDFLGSFMGLGIERSVIGDLLVEEGRTVAFVRREMERYFLESLRKIGRTGVRITAGYQGPLPVLREYKDISGVIASDRLDCLAALLCRTSREKAARLIASGAVLVNHQEVLSVDRRLEERDIISVRGHGKFILDSFGPLTGKGRLTVKCRKYQ</sequence>
<reference evidence="5" key="2">
    <citation type="submission" date="2017-05" db="EMBL/GenBank/DDBJ databases">
        <title>Improved OligoMM genomes.</title>
        <authorList>
            <person name="Garzetti D."/>
        </authorList>
    </citation>
    <scope>NUCLEOTIDE SEQUENCE [LARGE SCALE GENOMIC DNA]</scope>
    <source>
        <strain evidence="5">KB18</strain>
    </source>
</reference>
<evidence type="ECO:0000256" key="1">
    <source>
        <dbReference type="PROSITE-ProRule" id="PRU00182"/>
    </source>
</evidence>
<evidence type="ECO:0000313" key="5">
    <source>
        <dbReference type="Proteomes" id="UP000196710"/>
    </source>
</evidence>
<dbReference type="GO" id="GO:0003723">
    <property type="term" value="F:RNA binding"/>
    <property type="evidence" value="ECO:0007669"/>
    <property type="project" value="UniProtKB-KW"/>
</dbReference>
<evidence type="ECO:0000313" key="6">
    <source>
        <dbReference type="Proteomes" id="UP000596035"/>
    </source>
</evidence>